<keyword evidence="2" id="KW-1185">Reference proteome</keyword>
<evidence type="ECO:0000313" key="1">
    <source>
        <dbReference type="EMBL" id="KRX19195.1"/>
    </source>
</evidence>
<dbReference type="EMBL" id="JYDL01000062">
    <property type="protein sequence ID" value="KRX19195.1"/>
    <property type="molecule type" value="Genomic_DNA"/>
</dbReference>
<protein>
    <submittedName>
        <fullName evidence="1">Uncharacterized protein</fullName>
    </submittedName>
</protein>
<evidence type="ECO:0000313" key="2">
    <source>
        <dbReference type="Proteomes" id="UP000054630"/>
    </source>
</evidence>
<proteinExistence type="predicted"/>
<comment type="caution">
    <text evidence="1">The sequence shown here is derived from an EMBL/GenBank/DDBJ whole genome shotgun (WGS) entry which is preliminary data.</text>
</comment>
<dbReference type="AlphaFoldDB" id="A0A0V0RXM4"/>
<gene>
    <name evidence="1" type="ORF">T07_5462</name>
</gene>
<organism evidence="1 2">
    <name type="scientific">Trichinella nelsoni</name>
    <dbReference type="NCBI Taxonomy" id="6336"/>
    <lineage>
        <taxon>Eukaryota</taxon>
        <taxon>Metazoa</taxon>
        <taxon>Ecdysozoa</taxon>
        <taxon>Nematoda</taxon>
        <taxon>Enoplea</taxon>
        <taxon>Dorylaimia</taxon>
        <taxon>Trichinellida</taxon>
        <taxon>Trichinellidae</taxon>
        <taxon>Trichinella</taxon>
    </lineage>
</organism>
<sequence length="68" mass="7873">MLLPFLLPLSSFQRVRQVCLLYESNMHAPICWREKISNNNNSRASLPTSMVCPRTTLPKAEMEKTNHK</sequence>
<name>A0A0V0RXM4_9BILA</name>
<dbReference type="Proteomes" id="UP000054630">
    <property type="component" value="Unassembled WGS sequence"/>
</dbReference>
<accession>A0A0V0RXM4</accession>
<reference evidence="1 2" key="1">
    <citation type="submission" date="2015-01" db="EMBL/GenBank/DDBJ databases">
        <title>Evolution of Trichinella species and genotypes.</title>
        <authorList>
            <person name="Korhonen P.K."/>
            <person name="Edoardo P."/>
            <person name="Giuseppe L.R."/>
            <person name="Gasser R.B."/>
        </authorList>
    </citation>
    <scope>NUCLEOTIDE SEQUENCE [LARGE SCALE GENOMIC DNA]</scope>
    <source>
        <strain evidence="1">ISS37</strain>
    </source>
</reference>